<feature type="compositionally biased region" description="Acidic residues" evidence="1">
    <location>
        <begin position="173"/>
        <end position="187"/>
    </location>
</feature>
<feature type="region of interest" description="Disordered" evidence="1">
    <location>
        <begin position="212"/>
        <end position="250"/>
    </location>
</feature>
<reference evidence="2 3" key="1">
    <citation type="submission" date="2017-03" db="EMBL/GenBank/DDBJ databases">
        <title>Genomes of endolithic fungi from Antarctica.</title>
        <authorList>
            <person name="Coleine C."/>
            <person name="Masonjones S."/>
            <person name="Stajich J.E."/>
        </authorList>
    </citation>
    <scope>NUCLEOTIDE SEQUENCE [LARGE SCALE GENOMIC DNA]</scope>
    <source>
        <strain evidence="2 3">CCFEE 5187</strain>
    </source>
</reference>
<dbReference type="OrthoDB" id="5876637at2759"/>
<evidence type="ECO:0000313" key="2">
    <source>
        <dbReference type="EMBL" id="TKA69099.1"/>
    </source>
</evidence>
<feature type="compositionally biased region" description="Basic and acidic residues" evidence="1">
    <location>
        <begin position="230"/>
        <end position="239"/>
    </location>
</feature>
<evidence type="ECO:0000256" key="1">
    <source>
        <dbReference type="SAM" id="MobiDB-lite"/>
    </source>
</evidence>
<gene>
    <name evidence="2" type="ORF">B0A49_04414</name>
</gene>
<dbReference type="EMBL" id="NAJN01000757">
    <property type="protein sequence ID" value="TKA69099.1"/>
    <property type="molecule type" value="Genomic_DNA"/>
</dbReference>
<evidence type="ECO:0000313" key="3">
    <source>
        <dbReference type="Proteomes" id="UP000308768"/>
    </source>
</evidence>
<feature type="region of interest" description="Disordered" evidence="1">
    <location>
        <begin position="1"/>
        <end position="115"/>
    </location>
</feature>
<keyword evidence="3" id="KW-1185">Reference proteome</keyword>
<accession>A0A4V5NEZ1</accession>
<feature type="region of interest" description="Disordered" evidence="1">
    <location>
        <begin position="162"/>
        <end position="192"/>
    </location>
</feature>
<proteinExistence type="predicted"/>
<comment type="caution">
    <text evidence="2">The sequence shown here is derived from an EMBL/GenBank/DDBJ whole genome shotgun (WGS) entry which is preliminary data.</text>
</comment>
<organism evidence="2 3">
    <name type="scientific">Cryomyces minteri</name>
    <dbReference type="NCBI Taxonomy" id="331657"/>
    <lineage>
        <taxon>Eukaryota</taxon>
        <taxon>Fungi</taxon>
        <taxon>Dikarya</taxon>
        <taxon>Ascomycota</taxon>
        <taxon>Pezizomycotina</taxon>
        <taxon>Dothideomycetes</taxon>
        <taxon>Dothideomycetes incertae sedis</taxon>
        <taxon>Cryomyces</taxon>
    </lineage>
</organism>
<feature type="compositionally biased region" description="Basic and acidic residues" evidence="1">
    <location>
        <begin position="162"/>
        <end position="172"/>
    </location>
</feature>
<name>A0A4V5NEZ1_9PEZI</name>
<dbReference type="PANTHER" id="PTHR40644">
    <property type="entry name" value="UPF0653 PROTEIN C607.02C"/>
    <property type="match status" value="1"/>
</dbReference>
<sequence>MPHKHTRDKTSESTFYNLPPTAIARPLSVRKGPNPSSASAPPIKTKAKRKKSKTGFGDDDTPKAFARLMQLQSTRKGLNGLDNGEPRKNKKRKLGQDEPVKEAANAAPDVPKIQPGERMSDFAARVDQALPVASLARKGGAKDRQTKTEKRLQKMYAEWRKEEARLKDKEEEARELEEEEADEQDALYEDKTVQIPAKGKKASKRKRLVIGEERATGNDDDDDPWAALKATRDQPKGLHDVAQAPPTFKNIPREKFKVRNGARAEVADVPNAAGSLKRREELGETRKGIIESYRRMMEEKRAGGA</sequence>
<dbReference type="PANTHER" id="PTHR40644:SF1">
    <property type="entry name" value="UPF0653 PROTEIN C607.02C"/>
    <property type="match status" value="1"/>
</dbReference>
<dbReference type="Proteomes" id="UP000308768">
    <property type="component" value="Unassembled WGS sequence"/>
</dbReference>
<protein>
    <submittedName>
        <fullName evidence="2">Uncharacterized protein</fullName>
    </submittedName>
</protein>
<dbReference type="AlphaFoldDB" id="A0A4V5NEZ1"/>